<dbReference type="Proteomes" id="UP000308133">
    <property type="component" value="Unassembled WGS sequence"/>
</dbReference>
<evidence type="ECO:0000313" key="7">
    <source>
        <dbReference type="Proteomes" id="UP000308133"/>
    </source>
</evidence>
<evidence type="ECO:0000256" key="2">
    <source>
        <dbReference type="ARBA" id="ARBA00023122"/>
    </source>
</evidence>
<dbReference type="InterPro" id="IPR050511">
    <property type="entry name" value="AMPK_gamma/SDS23_families"/>
</dbReference>
<dbReference type="Pfam" id="PF00571">
    <property type="entry name" value="CBS"/>
    <property type="match status" value="2"/>
</dbReference>
<dbReference type="PANTHER" id="PTHR13780">
    <property type="entry name" value="AMP-ACTIVATED PROTEIN KINASE, GAMMA REGULATORY SUBUNIT"/>
    <property type="match status" value="1"/>
</dbReference>
<feature type="region of interest" description="Disordered" evidence="4">
    <location>
        <begin position="1"/>
        <end position="47"/>
    </location>
</feature>
<evidence type="ECO:0000256" key="4">
    <source>
        <dbReference type="SAM" id="MobiDB-lite"/>
    </source>
</evidence>
<evidence type="ECO:0000313" key="6">
    <source>
        <dbReference type="EMBL" id="TKX24603.1"/>
    </source>
</evidence>
<feature type="domain" description="CBS" evidence="5">
    <location>
        <begin position="276"/>
        <end position="333"/>
    </location>
</feature>
<dbReference type="GO" id="GO:0004865">
    <property type="term" value="F:protein serine/threonine phosphatase inhibitor activity"/>
    <property type="evidence" value="ECO:0007669"/>
    <property type="project" value="TreeGrafter"/>
</dbReference>
<dbReference type="AlphaFoldDB" id="A0A4U7B0N6"/>
<name>A0A4U7B0N6_9PEZI</name>
<accession>A0A4U7B0N6</accession>
<dbReference type="InterPro" id="IPR046342">
    <property type="entry name" value="CBS_dom_sf"/>
</dbReference>
<dbReference type="EMBL" id="PTQR01000039">
    <property type="protein sequence ID" value="TKX24603.1"/>
    <property type="molecule type" value="Genomic_DNA"/>
</dbReference>
<sequence>MDSKPDKLTSPPSKTLKIPISHGSSPNGSQLPSPRTSQASSPSISQRSSFIDTMRGIHHSPGQSRSPSVSQQALQDLINNPPVGVHDPSDAKFAGRDWRTIKVGEIIAPEETRFVQVDTSVEEATKLLITSGAPNVVLIRQKPDTRVAVGAFDYDDLIAYLLLVTELALPVNAADDEIADVLQRARANKPIPLEDIKYLLGRKEPPAFLDHTATLTKAVEIFGSGFHRIIVRKQGTNEVAGILSQLRLVRFFWENVKSFGIVEELHALSLKNLELGSHNVLSINGDQPLKEALLLIHTMGISSLPVLDAQKNVVGNISHVDAQLLTTTAALPLLDSSCTHFITVILSERGMVNGRDSYPVFHVVPQSTLAHTVAKLVATRSHRMWIVESPSPANSVPPSPSLKPSSTTAPPPLSLSPTRNDTHHTGPPYTPANPGVGISSSSLPGAALSGRLTGVVSLTDVLNLYARASGLSPADPEETRRRRRTSSSSSVRSGSVRASLDGGGSRTSMDLARSVGDVSGPRK</sequence>
<feature type="compositionally biased region" description="Low complexity" evidence="4">
    <location>
        <begin position="486"/>
        <end position="497"/>
    </location>
</feature>
<dbReference type="PROSITE" id="PS51371">
    <property type="entry name" value="CBS"/>
    <property type="match status" value="1"/>
</dbReference>
<feature type="compositionally biased region" description="Polar residues" evidence="4">
    <location>
        <begin position="22"/>
        <end position="31"/>
    </location>
</feature>
<dbReference type="InterPro" id="IPR000644">
    <property type="entry name" value="CBS_dom"/>
</dbReference>
<feature type="region of interest" description="Disordered" evidence="4">
    <location>
        <begin position="471"/>
        <end position="523"/>
    </location>
</feature>
<keyword evidence="1" id="KW-0677">Repeat</keyword>
<keyword evidence="2 3" id="KW-0129">CBS domain</keyword>
<organism evidence="6 7">
    <name type="scientific">Elsinoe australis</name>
    <dbReference type="NCBI Taxonomy" id="40998"/>
    <lineage>
        <taxon>Eukaryota</taxon>
        <taxon>Fungi</taxon>
        <taxon>Dikarya</taxon>
        <taxon>Ascomycota</taxon>
        <taxon>Pezizomycotina</taxon>
        <taxon>Dothideomycetes</taxon>
        <taxon>Dothideomycetidae</taxon>
        <taxon>Myriangiales</taxon>
        <taxon>Elsinoaceae</taxon>
        <taxon>Elsinoe</taxon>
    </lineage>
</organism>
<feature type="compositionally biased region" description="Low complexity" evidence="4">
    <location>
        <begin position="32"/>
        <end position="47"/>
    </location>
</feature>
<dbReference type="CDD" id="cd02205">
    <property type="entry name" value="CBS_pair_SF"/>
    <property type="match status" value="1"/>
</dbReference>
<proteinExistence type="predicted"/>
<gene>
    <name evidence="6" type="ORF">C1H76_3212</name>
</gene>
<reference evidence="6 7" key="1">
    <citation type="submission" date="2018-02" db="EMBL/GenBank/DDBJ databases">
        <title>Draft genome sequences of Elsinoe sp., causing black scab on jojoba.</title>
        <authorList>
            <person name="Stodart B."/>
            <person name="Jeffress S."/>
            <person name="Ash G."/>
            <person name="Arun Chinnappa K."/>
        </authorList>
    </citation>
    <scope>NUCLEOTIDE SEQUENCE [LARGE SCALE GENOMIC DNA]</scope>
    <source>
        <strain evidence="6 7">Hillstone_2</strain>
    </source>
</reference>
<dbReference type="SUPFAM" id="SSF54631">
    <property type="entry name" value="CBS-domain pair"/>
    <property type="match status" value="2"/>
</dbReference>
<evidence type="ECO:0000259" key="5">
    <source>
        <dbReference type="PROSITE" id="PS51371"/>
    </source>
</evidence>
<comment type="caution">
    <text evidence="6">The sequence shown here is derived from an EMBL/GenBank/DDBJ whole genome shotgun (WGS) entry which is preliminary data.</text>
</comment>
<evidence type="ECO:0000256" key="1">
    <source>
        <dbReference type="ARBA" id="ARBA00022737"/>
    </source>
</evidence>
<dbReference type="SMART" id="SM00116">
    <property type="entry name" value="CBS"/>
    <property type="match status" value="2"/>
</dbReference>
<feature type="region of interest" description="Disordered" evidence="4">
    <location>
        <begin position="389"/>
        <end position="437"/>
    </location>
</feature>
<protein>
    <recommendedName>
        <fullName evidence="5">CBS domain-containing protein</fullName>
    </recommendedName>
</protein>
<dbReference type="GO" id="GO:0042149">
    <property type="term" value="P:cellular response to glucose starvation"/>
    <property type="evidence" value="ECO:0007669"/>
    <property type="project" value="TreeGrafter"/>
</dbReference>
<dbReference type="PANTHER" id="PTHR13780:SF36">
    <property type="entry name" value="CBS DOMAIN-CONTAINING PROTEIN"/>
    <property type="match status" value="1"/>
</dbReference>
<dbReference type="Gene3D" id="3.10.580.10">
    <property type="entry name" value="CBS-domain"/>
    <property type="match status" value="2"/>
</dbReference>
<evidence type="ECO:0000256" key="3">
    <source>
        <dbReference type="PROSITE-ProRule" id="PRU00703"/>
    </source>
</evidence>